<gene>
    <name evidence="5" type="ORF">JYB88_09030</name>
</gene>
<dbReference type="PANTHER" id="PTHR43434">
    <property type="entry name" value="PHOSPHOGLYCOLATE PHOSPHATASE"/>
    <property type="match status" value="1"/>
</dbReference>
<accession>A0A975AJ85</accession>
<sequence length="224" mass="24151">MTDLRLRPQGVLLDVDGTLVDTAPDLVQALNLALSDFGLPEVSLAQMRHVASHGSLALVEAGAPTQPQAMKYELQQALLRHYARINGQHCVLFAGMAELLKELEQSGIPVGVVTNKAARFCRPLMGSLGIESALVSIVCGDSTLMAKPNAAPMLLAAQQLGVAPEDIWYLGDAERDMQAAVNAGMVPVLALWGYLGEQDDIDSWPVEYRLNSPLELVQLIRNRG</sequence>
<dbReference type="InterPro" id="IPR006439">
    <property type="entry name" value="HAD-SF_hydro_IA"/>
</dbReference>
<dbReference type="KEGG" id="scyp:JYB88_09030"/>
<dbReference type="GO" id="GO:0006281">
    <property type="term" value="P:DNA repair"/>
    <property type="evidence" value="ECO:0007669"/>
    <property type="project" value="TreeGrafter"/>
</dbReference>
<keyword evidence="6" id="KW-1185">Reference proteome</keyword>
<dbReference type="InterPro" id="IPR023198">
    <property type="entry name" value="PGP-like_dom2"/>
</dbReference>
<dbReference type="SFLD" id="SFLDS00003">
    <property type="entry name" value="Haloacid_Dehalogenase"/>
    <property type="match status" value="1"/>
</dbReference>
<dbReference type="GO" id="GO:0005829">
    <property type="term" value="C:cytosol"/>
    <property type="evidence" value="ECO:0007669"/>
    <property type="project" value="TreeGrafter"/>
</dbReference>
<dbReference type="InterPro" id="IPR041492">
    <property type="entry name" value="HAD_2"/>
</dbReference>
<evidence type="ECO:0000313" key="5">
    <source>
        <dbReference type="EMBL" id="QSX28456.1"/>
    </source>
</evidence>
<dbReference type="Pfam" id="PF13419">
    <property type="entry name" value="HAD_2"/>
    <property type="match status" value="1"/>
</dbReference>
<dbReference type="SUPFAM" id="SSF56784">
    <property type="entry name" value="HAD-like"/>
    <property type="match status" value="1"/>
</dbReference>
<dbReference type="InterPro" id="IPR050155">
    <property type="entry name" value="HAD-like_hydrolase_sf"/>
</dbReference>
<name>A0A975AJ85_9GAMM</name>
<dbReference type="EMBL" id="CP071504">
    <property type="protein sequence ID" value="QSX28456.1"/>
    <property type="molecule type" value="Genomic_DNA"/>
</dbReference>
<dbReference type="Gene3D" id="1.10.150.240">
    <property type="entry name" value="Putative phosphatase, domain 2"/>
    <property type="match status" value="1"/>
</dbReference>
<dbReference type="Proteomes" id="UP000663281">
    <property type="component" value="Chromosome"/>
</dbReference>
<evidence type="ECO:0000313" key="6">
    <source>
        <dbReference type="Proteomes" id="UP000663281"/>
    </source>
</evidence>
<dbReference type="PANTHER" id="PTHR43434:SF23">
    <property type="entry name" value="PHOSPHOGLYCOLATE PHOSPHATASE"/>
    <property type="match status" value="1"/>
</dbReference>
<dbReference type="Gene3D" id="3.40.50.1000">
    <property type="entry name" value="HAD superfamily/HAD-like"/>
    <property type="match status" value="1"/>
</dbReference>
<keyword evidence="1" id="KW-0479">Metal-binding</keyword>
<reference evidence="5 6" key="1">
    <citation type="submission" date="2021-03" db="EMBL/GenBank/DDBJ databases">
        <title>Novel species identification of genus Shewanella.</title>
        <authorList>
            <person name="Liu G."/>
            <person name="Zhang Q."/>
        </authorList>
    </citation>
    <scope>NUCLEOTIDE SEQUENCE [LARGE SCALE GENOMIC DNA]</scope>
    <source>
        <strain evidence="5 6">FJAT-53726</strain>
    </source>
</reference>
<proteinExistence type="predicted"/>
<evidence type="ECO:0000256" key="3">
    <source>
        <dbReference type="ARBA" id="ARBA00022842"/>
    </source>
</evidence>
<evidence type="ECO:0000256" key="1">
    <source>
        <dbReference type="ARBA" id="ARBA00022723"/>
    </source>
</evidence>
<dbReference type="GO" id="GO:0046872">
    <property type="term" value="F:metal ion binding"/>
    <property type="evidence" value="ECO:0007669"/>
    <property type="project" value="UniProtKB-KW"/>
</dbReference>
<keyword evidence="2 5" id="KW-0378">Hydrolase</keyword>
<dbReference type="GO" id="GO:0008967">
    <property type="term" value="F:phosphoglycolate phosphatase activity"/>
    <property type="evidence" value="ECO:0007669"/>
    <property type="project" value="TreeGrafter"/>
</dbReference>
<dbReference type="InterPro" id="IPR036412">
    <property type="entry name" value="HAD-like_sf"/>
</dbReference>
<organism evidence="5 6">
    <name type="scientific">Shewanella cyperi</name>
    <dbReference type="NCBI Taxonomy" id="2814292"/>
    <lineage>
        <taxon>Bacteria</taxon>
        <taxon>Pseudomonadati</taxon>
        <taxon>Pseudomonadota</taxon>
        <taxon>Gammaproteobacteria</taxon>
        <taxon>Alteromonadales</taxon>
        <taxon>Shewanellaceae</taxon>
        <taxon>Shewanella</taxon>
    </lineage>
</organism>
<evidence type="ECO:0000256" key="4">
    <source>
        <dbReference type="ARBA" id="ARBA00023277"/>
    </source>
</evidence>
<dbReference type="AlphaFoldDB" id="A0A975AJ85"/>
<keyword evidence="3" id="KW-0460">Magnesium</keyword>
<keyword evidence="4" id="KW-0119">Carbohydrate metabolism</keyword>
<protein>
    <submittedName>
        <fullName evidence="5">HAD-IA family hydrolase</fullName>
    </submittedName>
</protein>
<dbReference type="SFLD" id="SFLDG01129">
    <property type="entry name" value="C1.5:_HAD__Beta-PGM__Phosphata"/>
    <property type="match status" value="1"/>
</dbReference>
<dbReference type="RefSeq" id="WP_207323897.1">
    <property type="nucleotide sequence ID" value="NZ_CP071504.1"/>
</dbReference>
<evidence type="ECO:0000256" key="2">
    <source>
        <dbReference type="ARBA" id="ARBA00022801"/>
    </source>
</evidence>
<dbReference type="InterPro" id="IPR023214">
    <property type="entry name" value="HAD_sf"/>
</dbReference>
<dbReference type="NCBIfam" id="TIGR01549">
    <property type="entry name" value="HAD-SF-IA-v1"/>
    <property type="match status" value="1"/>
</dbReference>